<keyword evidence="1" id="KW-1133">Transmembrane helix</keyword>
<protein>
    <recommendedName>
        <fullName evidence="2">DUF6533 domain-containing protein</fullName>
    </recommendedName>
</protein>
<feature type="transmembrane region" description="Helical" evidence="1">
    <location>
        <begin position="26"/>
        <end position="51"/>
    </location>
</feature>
<evidence type="ECO:0000256" key="1">
    <source>
        <dbReference type="SAM" id="Phobius"/>
    </source>
</evidence>
<name>S8E7B5_FOMSC</name>
<keyword evidence="1" id="KW-0812">Transmembrane</keyword>
<feature type="non-terminal residue" evidence="3">
    <location>
        <position position="170"/>
    </location>
</feature>
<dbReference type="Proteomes" id="UP000015241">
    <property type="component" value="Unassembled WGS sequence"/>
</dbReference>
<dbReference type="EMBL" id="KE504148">
    <property type="protein sequence ID" value="EPT00573.1"/>
    <property type="molecule type" value="Genomic_DNA"/>
</dbReference>
<dbReference type="AlphaFoldDB" id="S8E7B5"/>
<accession>S8E7B5</accession>
<dbReference type="HOGENOM" id="CLU_119171_0_0_1"/>
<evidence type="ECO:0000313" key="4">
    <source>
        <dbReference type="Proteomes" id="UP000015241"/>
    </source>
</evidence>
<feature type="domain" description="DUF6533" evidence="2">
    <location>
        <begin position="1"/>
        <end position="39"/>
    </location>
</feature>
<feature type="transmembrane region" description="Helical" evidence="1">
    <location>
        <begin position="71"/>
        <end position="89"/>
    </location>
</feature>
<keyword evidence="4" id="KW-1185">Reference proteome</keyword>
<keyword evidence="1" id="KW-0472">Membrane</keyword>
<sequence length="170" mass="19170">ALCCYDFCLTFTREIKFMWKLKPSAVSLLFFTLRYPALLNTIMVVFGYLSWGTWQTQLVSMMMRLEMVGDVLILASSTIFTALRIYALCACNNWKLVWMLVLGLINPVMSTFTFVLSTPYLAHITPHYQTCDIDTKLLGDISSLSGLPDLMLGARASAVVFDGVVLLLTW</sequence>
<proteinExistence type="predicted"/>
<dbReference type="OrthoDB" id="2769647at2759"/>
<feature type="non-terminal residue" evidence="3">
    <location>
        <position position="1"/>
    </location>
</feature>
<dbReference type="InParanoid" id="S8E7B5"/>
<organism evidence="3 4">
    <name type="scientific">Fomitopsis schrenkii</name>
    <name type="common">Brown rot fungus</name>
    <dbReference type="NCBI Taxonomy" id="2126942"/>
    <lineage>
        <taxon>Eukaryota</taxon>
        <taxon>Fungi</taxon>
        <taxon>Dikarya</taxon>
        <taxon>Basidiomycota</taxon>
        <taxon>Agaricomycotina</taxon>
        <taxon>Agaricomycetes</taxon>
        <taxon>Polyporales</taxon>
        <taxon>Fomitopsis</taxon>
    </lineage>
</organism>
<dbReference type="InterPro" id="IPR045340">
    <property type="entry name" value="DUF6533"/>
</dbReference>
<reference evidence="3 4" key="1">
    <citation type="journal article" date="2012" name="Science">
        <title>The Paleozoic origin of enzymatic lignin decomposition reconstructed from 31 fungal genomes.</title>
        <authorList>
            <person name="Floudas D."/>
            <person name="Binder M."/>
            <person name="Riley R."/>
            <person name="Barry K."/>
            <person name="Blanchette R.A."/>
            <person name="Henrissat B."/>
            <person name="Martinez A.T."/>
            <person name="Otillar R."/>
            <person name="Spatafora J.W."/>
            <person name="Yadav J.S."/>
            <person name="Aerts A."/>
            <person name="Benoit I."/>
            <person name="Boyd A."/>
            <person name="Carlson A."/>
            <person name="Copeland A."/>
            <person name="Coutinho P.M."/>
            <person name="de Vries R.P."/>
            <person name="Ferreira P."/>
            <person name="Findley K."/>
            <person name="Foster B."/>
            <person name="Gaskell J."/>
            <person name="Glotzer D."/>
            <person name="Gorecki P."/>
            <person name="Heitman J."/>
            <person name="Hesse C."/>
            <person name="Hori C."/>
            <person name="Igarashi K."/>
            <person name="Jurgens J.A."/>
            <person name="Kallen N."/>
            <person name="Kersten P."/>
            <person name="Kohler A."/>
            <person name="Kuees U."/>
            <person name="Kumar T.K.A."/>
            <person name="Kuo A."/>
            <person name="LaButti K."/>
            <person name="Larrondo L.F."/>
            <person name="Lindquist E."/>
            <person name="Ling A."/>
            <person name="Lombard V."/>
            <person name="Lucas S."/>
            <person name="Lundell T."/>
            <person name="Martin R."/>
            <person name="McLaughlin D.J."/>
            <person name="Morgenstern I."/>
            <person name="Morin E."/>
            <person name="Murat C."/>
            <person name="Nagy L.G."/>
            <person name="Nolan M."/>
            <person name="Ohm R.A."/>
            <person name="Patyshakuliyeva A."/>
            <person name="Rokas A."/>
            <person name="Ruiz-Duenas F.J."/>
            <person name="Sabat G."/>
            <person name="Salamov A."/>
            <person name="Samejima M."/>
            <person name="Schmutz J."/>
            <person name="Slot J.C."/>
            <person name="St John F."/>
            <person name="Stenlid J."/>
            <person name="Sun H."/>
            <person name="Sun S."/>
            <person name="Syed K."/>
            <person name="Tsang A."/>
            <person name="Wiebenga A."/>
            <person name="Young D."/>
            <person name="Pisabarro A."/>
            <person name="Eastwood D.C."/>
            <person name="Martin F."/>
            <person name="Cullen D."/>
            <person name="Grigoriev I.V."/>
            <person name="Hibbett D.S."/>
        </authorList>
    </citation>
    <scope>NUCLEOTIDE SEQUENCE</scope>
    <source>
        <strain evidence="4">FP-58527</strain>
    </source>
</reference>
<evidence type="ECO:0000313" key="3">
    <source>
        <dbReference type="EMBL" id="EPT00573.1"/>
    </source>
</evidence>
<gene>
    <name evidence="3" type="ORF">FOMPIDRAFT_1108111</name>
</gene>
<feature type="transmembrane region" description="Helical" evidence="1">
    <location>
        <begin position="96"/>
        <end position="116"/>
    </location>
</feature>
<dbReference type="Pfam" id="PF20151">
    <property type="entry name" value="DUF6533"/>
    <property type="match status" value="1"/>
</dbReference>
<evidence type="ECO:0000259" key="2">
    <source>
        <dbReference type="Pfam" id="PF20151"/>
    </source>
</evidence>